<dbReference type="Pfam" id="PF02902">
    <property type="entry name" value="Peptidase_C48"/>
    <property type="match status" value="1"/>
</dbReference>
<evidence type="ECO:0000313" key="7">
    <source>
        <dbReference type="Proteomes" id="UP000694546"/>
    </source>
</evidence>
<evidence type="ECO:0000256" key="4">
    <source>
        <dbReference type="ARBA" id="ARBA00022807"/>
    </source>
</evidence>
<comment type="similarity">
    <text evidence="1">Belongs to the peptidase C48 family.</text>
</comment>
<dbReference type="PANTHER" id="PTHR12606:SF10">
    <property type="entry name" value="SENTRIN-SPECIFIC PROTEASE 5"/>
    <property type="match status" value="1"/>
</dbReference>
<evidence type="ECO:0000256" key="1">
    <source>
        <dbReference type="ARBA" id="ARBA00005234"/>
    </source>
</evidence>
<dbReference type="Ensembl" id="ENSGMOT00000002473.2">
    <property type="protein sequence ID" value="ENSGMOP00000002393.2"/>
    <property type="gene ID" value="ENSGMOG00000002264.2"/>
</dbReference>
<dbReference type="GO" id="GO:0016926">
    <property type="term" value="P:protein desumoylation"/>
    <property type="evidence" value="ECO:0007669"/>
    <property type="project" value="TreeGrafter"/>
</dbReference>
<dbReference type="GO" id="GO:0016929">
    <property type="term" value="F:deSUMOylase activity"/>
    <property type="evidence" value="ECO:0007669"/>
    <property type="project" value="TreeGrafter"/>
</dbReference>
<sequence>TMFYPERKMVVSNIYSLSRNLVISLVKKYSATVVRTTSPCFRVVYRKHSLMLEDLATLAHQNWINDQVINMYGELIMESTDNKVHFLNSFFHHQLEMKGYEGVRRWTKQVDLFSKQLLLVPVHLEVHWSLVAVDPEHRSIRLYDSEFTALPEGILKYLISEAKEKSQELFQTGWVTPQQNNENDCGVFVLEYCKRLALRKPLDFSQKEIPHIRKRIYKELCERKLHL</sequence>
<dbReference type="SUPFAM" id="SSF54001">
    <property type="entry name" value="Cysteine proteinases"/>
    <property type="match status" value="1"/>
</dbReference>
<name>A0A8C4YWX0_GADMO</name>
<dbReference type="GeneTree" id="ENSGT00940000156309"/>
<protein>
    <recommendedName>
        <fullName evidence="5">Ubiquitin-like protease family profile domain-containing protein</fullName>
    </recommendedName>
</protein>
<organism evidence="6 7">
    <name type="scientific">Gadus morhua</name>
    <name type="common">Atlantic cod</name>
    <dbReference type="NCBI Taxonomy" id="8049"/>
    <lineage>
        <taxon>Eukaryota</taxon>
        <taxon>Metazoa</taxon>
        <taxon>Chordata</taxon>
        <taxon>Craniata</taxon>
        <taxon>Vertebrata</taxon>
        <taxon>Euteleostomi</taxon>
        <taxon>Actinopterygii</taxon>
        <taxon>Neopterygii</taxon>
        <taxon>Teleostei</taxon>
        <taxon>Neoteleostei</taxon>
        <taxon>Acanthomorphata</taxon>
        <taxon>Zeiogadaria</taxon>
        <taxon>Gadariae</taxon>
        <taxon>Gadiformes</taxon>
        <taxon>Gadoidei</taxon>
        <taxon>Gadidae</taxon>
        <taxon>Gadus</taxon>
    </lineage>
</organism>
<accession>A0A8C4YWX0</accession>
<dbReference type="AlphaFoldDB" id="A0A8C4YWX0"/>
<reference evidence="6" key="1">
    <citation type="submission" date="2025-08" db="UniProtKB">
        <authorList>
            <consortium name="Ensembl"/>
        </authorList>
    </citation>
    <scope>IDENTIFICATION</scope>
</reference>
<dbReference type="Proteomes" id="UP000694546">
    <property type="component" value="Chromosome 8"/>
</dbReference>
<evidence type="ECO:0000256" key="2">
    <source>
        <dbReference type="ARBA" id="ARBA00022670"/>
    </source>
</evidence>
<evidence type="ECO:0000313" key="6">
    <source>
        <dbReference type="Ensembl" id="ENSGMOP00000002393.2"/>
    </source>
</evidence>
<dbReference type="PROSITE" id="PS50600">
    <property type="entry name" value="ULP_PROTEASE"/>
    <property type="match status" value="1"/>
</dbReference>
<keyword evidence="4" id="KW-0788">Thiol protease</keyword>
<proteinExistence type="inferred from homology"/>
<keyword evidence="3" id="KW-0378">Hydrolase</keyword>
<evidence type="ECO:0000256" key="3">
    <source>
        <dbReference type="ARBA" id="ARBA00022801"/>
    </source>
</evidence>
<reference evidence="6" key="2">
    <citation type="submission" date="2025-09" db="UniProtKB">
        <authorList>
            <consortium name="Ensembl"/>
        </authorList>
    </citation>
    <scope>IDENTIFICATION</scope>
</reference>
<feature type="domain" description="Ubiquitin-like protease family profile" evidence="5">
    <location>
        <begin position="48"/>
        <end position="196"/>
    </location>
</feature>
<keyword evidence="2" id="KW-0645">Protease</keyword>
<dbReference type="GO" id="GO:0005634">
    <property type="term" value="C:nucleus"/>
    <property type="evidence" value="ECO:0007669"/>
    <property type="project" value="TreeGrafter"/>
</dbReference>
<dbReference type="PANTHER" id="PTHR12606">
    <property type="entry name" value="SENTRIN/SUMO-SPECIFIC PROTEASE"/>
    <property type="match status" value="1"/>
</dbReference>
<dbReference type="Gene3D" id="3.40.395.10">
    <property type="entry name" value="Adenoviral Proteinase, Chain A"/>
    <property type="match status" value="1"/>
</dbReference>
<dbReference type="GO" id="GO:0006508">
    <property type="term" value="P:proteolysis"/>
    <property type="evidence" value="ECO:0007669"/>
    <property type="project" value="UniProtKB-KW"/>
</dbReference>
<dbReference type="InterPro" id="IPR038765">
    <property type="entry name" value="Papain-like_cys_pep_sf"/>
</dbReference>
<keyword evidence="7" id="KW-1185">Reference proteome</keyword>
<evidence type="ECO:0000259" key="5">
    <source>
        <dbReference type="PROSITE" id="PS50600"/>
    </source>
</evidence>
<dbReference type="OMA" id="CKLHEQD"/>
<dbReference type="InterPro" id="IPR003653">
    <property type="entry name" value="Peptidase_C48_C"/>
</dbReference>